<keyword evidence="4 6" id="KW-0520">NAD</keyword>
<comment type="similarity">
    <text evidence="6">Belongs to the NnrD/CARKD family.</text>
</comment>
<evidence type="ECO:0000256" key="1">
    <source>
        <dbReference type="ARBA" id="ARBA00022741"/>
    </source>
</evidence>
<feature type="binding site" evidence="6">
    <location>
        <position position="167"/>
    </location>
    <ligand>
        <name>(6S)-NADPHX</name>
        <dbReference type="ChEBI" id="CHEBI:64076"/>
    </ligand>
</feature>
<comment type="cofactor">
    <cofactor evidence="6">
        <name>Mg(2+)</name>
        <dbReference type="ChEBI" id="CHEBI:18420"/>
    </cofactor>
</comment>
<dbReference type="AlphaFoldDB" id="A0AAE3VB15"/>
<dbReference type="HAMAP" id="MF_01965">
    <property type="entry name" value="NADHX_dehydratase"/>
    <property type="match status" value="1"/>
</dbReference>
<dbReference type="InterPro" id="IPR000631">
    <property type="entry name" value="CARKD"/>
</dbReference>
<dbReference type="EMBL" id="JAUSTO010000009">
    <property type="protein sequence ID" value="MDQ0152895.1"/>
    <property type="molecule type" value="Genomic_DNA"/>
</dbReference>
<keyword evidence="5 6" id="KW-0456">Lyase</keyword>
<feature type="binding site" evidence="6">
    <location>
        <position position="116"/>
    </location>
    <ligand>
        <name>(6S)-NADPHX</name>
        <dbReference type="ChEBI" id="CHEBI:64076"/>
    </ligand>
</feature>
<feature type="binding site" evidence="6">
    <location>
        <position position="45"/>
    </location>
    <ligand>
        <name>(6S)-NADPHX</name>
        <dbReference type="ChEBI" id="CHEBI:64076"/>
    </ligand>
</feature>
<accession>A0AAE3VB15</accession>
<dbReference type="InterPro" id="IPR029056">
    <property type="entry name" value="Ribokinase-like"/>
</dbReference>
<keyword evidence="8" id="KW-0413">Isomerase</keyword>
<feature type="domain" description="YjeF C-terminal" evidence="7">
    <location>
        <begin position="10"/>
        <end position="293"/>
    </location>
</feature>
<evidence type="ECO:0000313" key="9">
    <source>
        <dbReference type="Proteomes" id="UP001241537"/>
    </source>
</evidence>
<comment type="function">
    <text evidence="6">Catalyzes the dehydration of the S-form of NAD(P)HX at the expense of ADP, which is converted to AMP. Together with NAD(P)HX epimerase, which catalyzes the epimerization of the S- and R-forms, the enzyme allows the repair of both epimers of NAD(P)HX, a damaged form of NAD(P)H that is a result of enzymatic or heat-dependent hydration.</text>
</comment>
<name>A0AAE3VB15_9FIRM</name>
<keyword evidence="2 6" id="KW-0067">ATP-binding</keyword>
<dbReference type="SUPFAM" id="SSF53613">
    <property type="entry name" value="Ribokinase-like"/>
    <property type="match status" value="1"/>
</dbReference>
<dbReference type="CDD" id="cd01171">
    <property type="entry name" value="YXKO-related"/>
    <property type="match status" value="1"/>
</dbReference>
<evidence type="ECO:0000256" key="5">
    <source>
        <dbReference type="ARBA" id="ARBA00023239"/>
    </source>
</evidence>
<dbReference type="NCBIfam" id="TIGR00196">
    <property type="entry name" value="yjeF_cterm"/>
    <property type="match status" value="1"/>
</dbReference>
<dbReference type="PROSITE" id="PS51383">
    <property type="entry name" value="YJEF_C_3"/>
    <property type="match status" value="1"/>
</dbReference>
<dbReference type="PROSITE" id="PS01050">
    <property type="entry name" value="YJEF_C_2"/>
    <property type="match status" value="1"/>
</dbReference>
<gene>
    <name evidence="6" type="primary">nnrD</name>
    <name evidence="8" type="ORF">J2S20_001596</name>
</gene>
<evidence type="ECO:0000256" key="4">
    <source>
        <dbReference type="ARBA" id="ARBA00023027"/>
    </source>
</evidence>
<dbReference type="InterPro" id="IPR017953">
    <property type="entry name" value="Carbohydrate_kinase_pred_CS"/>
</dbReference>
<sequence length="298" mass="31988">MTELDGVLQYETEDLSRIPPRRQGANKGSYGQVLIIAGSVGMSGAAYLSALAAYRTGAGLVRILTPEANRSILQIQLPEAIISSYHPEDITEKRDSWMKQLTELMEWSSVVVLGPGLGRAGYVKSLVEDVLQTAFVPLIVDADGLNTIAEYPYLTGFYTENFILTPHIREMSRLTGKPEEELLCDSLRAATEYRDTYGVSCCLKSEHSVIAAVDGKLYRTVSGTPALAKAGSGDVLTGIIAGLYCLGMEESEAAAFGSFLHGLAGRRAAERCSAHGVLAREIADAVPEVMRAVPGISI</sequence>
<keyword evidence="1 6" id="KW-0547">Nucleotide-binding</keyword>
<comment type="catalytic activity">
    <reaction evidence="6">
        <text>(6S)-NADHX + ADP = AMP + phosphate + NADH + H(+)</text>
        <dbReference type="Rhea" id="RHEA:32223"/>
        <dbReference type="ChEBI" id="CHEBI:15378"/>
        <dbReference type="ChEBI" id="CHEBI:43474"/>
        <dbReference type="ChEBI" id="CHEBI:57945"/>
        <dbReference type="ChEBI" id="CHEBI:64074"/>
        <dbReference type="ChEBI" id="CHEBI:456215"/>
        <dbReference type="ChEBI" id="CHEBI:456216"/>
        <dbReference type="EC" id="4.2.1.136"/>
    </reaction>
</comment>
<keyword evidence="9" id="KW-1185">Reference proteome</keyword>
<evidence type="ECO:0000259" key="7">
    <source>
        <dbReference type="PROSITE" id="PS51383"/>
    </source>
</evidence>
<dbReference type="EC" id="4.2.1.136" evidence="6"/>
<protein>
    <recommendedName>
        <fullName evidence="6">ADP-dependent (S)-NAD(P)H-hydrate dehydratase</fullName>
        <ecNumber evidence="6">4.2.1.136</ecNumber>
    </recommendedName>
    <alternativeName>
        <fullName evidence="6">ADP-dependent NAD(P)HX dehydratase</fullName>
    </alternativeName>
</protein>
<dbReference type="PANTHER" id="PTHR12592:SF0">
    <property type="entry name" value="ATP-DEPENDENT (S)-NAD(P)H-HYDRATE DEHYDRATASE"/>
    <property type="match status" value="1"/>
</dbReference>
<feature type="binding site" evidence="6">
    <location>
        <position position="234"/>
    </location>
    <ligand>
        <name>(6S)-NADPHX</name>
        <dbReference type="ChEBI" id="CHEBI:64076"/>
    </ligand>
</feature>
<dbReference type="GO" id="GO:0052855">
    <property type="term" value="F:ADP-dependent NAD(P)H-hydrate dehydratase activity"/>
    <property type="evidence" value="ECO:0007669"/>
    <property type="project" value="UniProtKB-UniRule"/>
</dbReference>
<dbReference type="Pfam" id="PF01256">
    <property type="entry name" value="Carb_kinase"/>
    <property type="match status" value="1"/>
</dbReference>
<evidence type="ECO:0000313" key="8">
    <source>
        <dbReference type="EMBL" id="MDQ0152895.1"/>
    </source>
</evidence>
<evidence type="ECO:0000256" key="3">
    <source>
        <dbReference type="ARBA" id="ARBA00022857"/>
    </source>
</evidence>
<feature type="binding site" evidence="6">
    <location>
        <begin position="204"/>
        <end position="208"/>
    </location>
    <ligand>
        <name>AMP</name>
        <dbReference type="ChEBI" id="CHEBI:456215"/>
    </ligand>
</feature>
<comment type="catalytic activity">
    <reaction evidence="6">
        <text>(6S)-NADPHX + ADP = AMP + phosphate + NADPH + H(+)</text>
        <dbReference type="Rhea" id="RHEA:32235"/>
        <dbReference type="ChEBI" id="CHEBI:15378"/>
        <dbReference type="ChEBI" id="CHEBI:43474"/>
        <dbReference type="ChEBI" id="CHEBI:57783"/>
        <dbReference type="ChEBI" id="CHEBI:64076"/>
        <dbReference type="ChEBI" id="CHEBI:456215"/>
        <dbReference type="ChEBI" id="CHEBI:456216"/>
        <dbReference type="EC" id="4.2.1.136"/>
    </reaction>
</comment>
<organism evidence="8 9">
    <name type="scientific">Moryella indoligenes</name>
    <dbReference type="NCBI Taxonomy" id="371674"/>
    <lineage>
        <taxon>Bacteria</taxon>
        <taxon>Bacillati</taxon>
        <taxon>Bacillota</taxon>
        <taxon>Clostridia</taxon>
        <taxon>Lachnospirales</taxon>
        <taxon>Lachnospiraceae</taxon>
        <taxon>Moryella</taxon>
    </lineage>
</organism>
<dbReference type="GO" id="GO:0052856">
    <property type="term" value="F:NAD(P)HX epimerase activity"/>
    <property type="evidence" value="ECO:0007669"/>
    <property type="project" value="TreeGrafter"/>
</dbReference>
<dbReference type="Proteomes" id="UP001241537">
    <property type="component" value="Unassembled WGS sequence"/>
</dbReference>
<comment type="caution">
    <text evidence="8">The sequence shown here is derived from an EMBL/GenBank/DDBJ whole genome shotgun (WGS) entry which is preliminary data.</text>
</comment>
<dbReference type="GO" id="GO:0110051">
    <property type="term" value="P:metabolite repair"/>
    <property type="evidence" value="ECO:0007669"/>
    <property type="project" value="TreeGrafter"/>
</dbReference>
<reference evidence="8" key="1">
    <citation type="submission" date="2023-07" db="EMBL/GenBank/DDBJ databases">
        <title>Genomic Encyclopedia of Type Strains, Phase IV (KMG-IV): sequencing the most valuable type-strain genomes for metagenomic binning, comparative biology and taxonomic classification.</title>
        <authorList>
            <person name="Goeker M."/>
        </authorList>
    </citation>
    <scope>NUCLEOTIDE SEQUENCE</scope>
    <source>
        <strain evidence="8">DSM 19659</strain>
    </source>
</reference>
<evidence type="ECO:0000256" key="6">
    <source>
        <dbReference type="HAMAP-Rule" id="MF_01965"/>
    </source>
</evidence>
<keyword evidence="3 6" id="KW-0521">NADP</keyword>
<proteinExistence type="inferred from homology"/>
<dbReference type="GO" id="GO:0005524">
    <property type="term" value="F:ATP binding"/>
    <property type="evidence" value="ECO:0007669"/>
    <property type="project" value="UniProtKB-KW"/>
</dbReference>
<evidence type="ECO:0000256" key="2">
    <source>
        <dbReference type="ARBA" id="ARBA00022840"/>
    </source>
</evidence>
<dbReference type="RefSeq" id="WP_307254824.1">
    <property type="nucleotide sequence ID" value="NZ_JAUSTO010000009.1"/>
</dbReference>
<dbReference type="GO" id="GO:0046496">
    <property type="term" value="P:nicotinamide nucleotide metabolic process"/>
    <property type="evidence" value="ECO:0007669"/>
    <property type="project" value="UniProtKB-UniRule"/>
</dbReference>
<dbReference type="PANTHER" id="PTHR12592">
    <property type="entry name" value="ATP-DEPENDENT (S)-NAD(P)H-HYDRATE DEHYDRATASE FAMILY MEMBER"/>
    <property type="match status" value="1"/>
</dbReference>
<feature type="binding site" evidence="6">
    <location>
        <position position="233"/>
    </location>
    <ligand>
        <name>AMP</name>
        <dbReference type="ChEBI" id="CHEBI:456215"/>
    </ligand>
</feature>
<comment type="subunit">
    <text evidence="6">Homotetramer.</text>
</comment>
<dbReference type="Gene3D" id="3.40.1190.20">
    <property type="match status" value="1"/>
</dbReference>